<evidence type="ECO:0000256" key="1">
    <source>
        <dbReference type="ARBA" id="ARBA00022617"/>
    </source>
</evidence>
<gene>
    <name evidence="8" type="ordered locus">Oter_2950</name>
</gene>
<proteinExistence type="predicted"/>
<dbReference type="Pfam" id="PF13435">
    <property type="entry name" value="Cytochrome_C554"/>
    <property type="match status" value="1"/>
</dbReference>
<dbReference type="InterPro" id="IPR051200">
    <property type="entry name" value="Host-pathogen_enzymatic-act"/>
</dbReference>
<keyword evidence="1 4" id="KW-0349">Heme</keyword>
<evidence type="ECO:0000313" key="9">
    <source>
        <dbReference type="Proteomes" id="UP000007013"/>
    </source>
</evidence>
<dbReference type="PANTHER" id="PTHR47197">
    <property type="entry name" value="PROTEIN NIRF"/>
    <property type="match status" value="1"/>
</dbReference>
<dbReference type="KEGG" id="ote:Oter_2950"/>
<evidence type="ECO:0000259" key="7">
    <source>
        <dbReference type="PROSITE" id="PS51007"/>
    </source>
</evidence>
<feature type="domain" description="Cytochrome c" evidence="7">
    <location>
        <begin position="589"/>
        <end position="694"/>
    </location>
</feature>
<feature type="region of interest" description="Disordered" evidence="5">
    <location>
        <begin position="202"/>
        <end position="224"/>
    </location>
</feature>
<keyword evidence="6" id="KW-0732">Signal</keyword>
<feature type="chain" id="PRO_5002774719" evidence="6">
    <location>
        <begin position="24"/>
        <end position="821"/>
    </location>
</feature>
<dbReference type="InterPro" id="IPR036280">
    <property type="entry name" value="Multihaem_cyt_sf"/>
</dbReference>
<dbReference type="InterPro" id="IPR019405">
    <property type="entry name" value="Lactonase_7-beta_prop"/>
</dbReference>
<feature type="domain" description="Cytochrome c" evidence="7">
    <location>
        <begin position="709"/>
        <end position="821"/>
    </location>
</feature>
<dbReference type="InterPro" id="IPR036909">
    <property type="entry name" value="Cyt_c-like_dom_sf"/>
</dbReference>
<keyword evidence="3 4" id="KW-0408">Iron</keyword>
<dbReference type="STRING" id="452637.Oter_2950"/>
<dbReference type="eggNOG" id="COG3391">
    <property type="taxonomic scope" value="Bacteria"/>
</dbReference>
<dbReference type="GO" id="GO:0009055">
    <property type="term" value="F:electron transfer activity"/>
    <property type="evidence" value="ECO:0007669"/>
    <property type="project" value="InterPro"/>
</dbReference>
<dbReference type="Proteomes" id="UP000007013">
    <property type="component" value="Chromosome"/>
</dbReference>
<feature type="compositionally biased region" description="Low complexity" evidence="5">
    <location>
        <begin position="202"/>
        <end position="215"/>
    </location>
</feature>
<evidence type="ECO:0000313" key="8">
    <source>
        <dbReference type="EMBL" id="ACB76231.1"/>
    </source>
</evidence>
<dbReference type="OrthoDB" id="9772811at2"/>
<dbReference type="SUPFAM" id="SSF51004">
    <property type="entry name" value="C-terminal (heme d1) domain of cytochrome cd1-nitrite reductase"/>
    <property type="match status" value="2"/>
</dbReference>
<dbReference type="eggNOG" id="COG1858">
    <property type="taxonomic scope" value="Bacteria"/>
</dbReference>
<dbReference type="EMBL" id="CP001032">
    <property type="protein sequence ID" value="ACB76231.1"/>
    <property type="molecule type" value="Genomic_DNA"/>
</dbReference>
<dbReference type="Gene3D" id="2.130.10.10">
    <property type="entry name" value="YVTN repeat-like/Quinoprotein amine dehydrogenase"/>
    <property type="match status" value="1"/>
</dbReference>
<dbReference type="Gene3D" id="1.10.760.10">
    <property type="entry name" value="Cytochrome c-like domain"/>
    <property type="match status" value="2"/>
</dbReference>
<dbReference type="InterPro" id="IPR009056">
    <property type="entry name" value="Cyt_c-like_dom"/>
</dbReference>
<dbReference type="InterPro" id="IPR015943">
    <property type="entry name" value="WD40/YVTN_repeat-like_dom_sf"/>
</dbReference>
<dbReference type="InterPro" id="IPR011964">
    <property type="entry name" value="YVTN_b-propeller_repeat"/>
</dbReference>
<evidence type="ECO:0000256" key="2">
    <source>
        <dbReference type="ARBA" id="ARBA00022723"/>
    </source>
</evidence>
<dbReference type="RefSeq" id="WP_012375766.1">
    <property type="nucleotide sequence ID" value="NC_010571.1"/>
</dbReference>
<dbReference type="GO" id="GO:0020037">
    <property type="term" value="F:heme binding"/>
    <property type="evidence" value="ECO:0007669"/>
    <property type="project" value="InterPro"/>
</dbReference>
<dbReference type="PANTHER" id="PTHR47197:SF3">
    <property type="entry name" value="DIHYDRO-HEME D1 DEHYDROGENASE"/>
    <property type="match status" value="1"/>
</dbReference>
<dbReference type="NCBIfam" id="TIGR02276">
    <property type="entry name" value="beta_rpt_yvtn"/>
    <property type="match status" value="1"/>
</dbReference>
<name>B1ZY85_OPITP</name>
<dbReference type="InterPro" id="IPR023155">
    <property type="entry name" value="Cyt_c-552/4"/>
</dbReference>
<evidence type="ECO:0000256" key="5">
    <source>
        <dbReference type="SAM" id="MobiDB-lite"/>
    </source>
</evidence>
<dbReference type="HOGENOM" id="CLU_344470_0_0_0"/>
<dbReference type="Pfam" id="PF10282">
    <property type="entry name" value="Lactonase"/>
    <property type="match status" value="1"/>
</dbReference>
<evidence type="ECO:0000256" key="3">
    <source>
        <dbReference type="ARBA" id="ARBA00023004"/>
    </source>
</evidence>
<dbReference type="GO" id="GO:0046872">
    <property type="term" value="F:metal ion binding"/>
    <property type="evidence" value="ECO:0007669"/>
    <property type="project" value="UniProtKB-KW"/>
</dbReference>
<sequence>MRLTLNLLAALATFAVVPLTTRAADSYANAPIKDPVYIGAEACAECHDNAATGAQYRKWRTTAHARAYENLSMPESQEITRLSGITEAPLKSRMCLGCHATASDEEDWRRDDGFRLEDGMQCEMCHGPGSEYATKEIMKDREQAMKRGLLMLTKDDCLRCHRPKGSHDMVLKGRKPFNLDEAWQAIAHPIPKGKQAVLAAASASPPTSAQPTAAPATPPARPAPPLHVEPTYKNPLNLALSPDNRELWVACEQAGTIAVVDTATRTKALEFQVGGQPTEIAFTPDGRRAFVSNRLDDTVSVVDVATHQVTATIEVGDEPHGVLVDREGKHLYVLNTSIDNVSVIDLASLQEVKRLSASRSPWDLALSPDGQTIVVTNVLSRYTGDRNPSLSELTVIDTARAVVKDRITVPGANLLEGIAWHPSGEYAVFTELRTKNLVPMTRINHGWTITNGLGLLWADGTVDQVLLDQNDICFPDPTDIAITPDGRLAVVTSSSSDRVAVVDLQKLTALLKSAPPEERTRVIPNHTGKPAEFVVAYIPVHTTPRGITCSADGATAFVASKLDDSVTVIDLRQLAVAARVDLGGPSEVTMHRRGERLFHSADIAFRRQFSCSTCHPDGHIDNLAYSIEDSGVGMNPVDNRTLRGIADTAPFKWSGVNPSLKRQCGARLAVFITRIQPFTPAQLEDLHDYLCSIPRPPNRYRALGQDLTEAQRRGQAIFERTRRNDGSLIPPEGRCATCHPAPLYTDGRLHDVGTKFALDRDGKFDPPHLMNIYDSAPYLHNGIARTLEEIWTVYNPDDRHGVTNDMTKDQLNDLVEYLKTL</sequence>
<dbReference type="AlphaFoldDB" id="B1ZY85"/>
<dbReference type="Gene3D" id="1.10.1130.10">
    <property type="entry name" value="Flavocytochrome C3, Chain A"/>
    <property type="match status" value="1"/>
</dbReference>
<keyword evidence="2 4" id="KW-0479">Metal-binding</keyword>
<reference evidence="8 9" key="1">
    <citation type="journal article" date="2011" name="J. Bacteriol.">
        <title>Genome sequence of the verrucomicrobium Opitutus terrae PB90-1, an abundant inhabitant of rice paddy soil ecosystems.</title>
        <authorList>
            <person name="van Passel M.W."/>
            <person name="Kant R."/>
            <person name="Palva A."/>
            <person name="Copeland A."/>
            <person name="Lucas S."/>
            <person name="Lapidus A."/>
            <person name="Glavina del Rio T."/>
            <person name="Pitluck S."/>
            <person name="Goltsman E."/>
            <person name="Clum A."/>
            <person name="Sun H."/>
            <person name="Schmutz J."/>
            <person name="Larimer F.W."/>
            <person name="Land M.L."/>
            <person name="Hauser L."/>
            <person name="Kyrpides N."/>
            <person name="Mikhailova N."/>
            <person name="Richardson P.P."/>
            <person name="Janssen P.H."/>
            <person name="de Vos W.M."/>
            <person name="Smidt H."/>
        </authorList>
    </citation>
    <scope>NUCLEOTIDE SEQUENCE [LARGE SCALE GENOMIC DNA]</scope>
    <source>
        <strain evidence="9">DSM 11246 / JCM 15787 / PB90-1</strain>
    </source>
</reference>
<dbReference type="SUPFAM" id="SSF46626">
    <property type="entry name" value="Cytochrome c"/>
    <property type="match status" value="2"/>
</dbReference>
<organism evidence="8 9">
    <name type="scientific">Opitutus terrae (strain DSM 11246 / JCM 15787 / PB90-1)</name>
    <dbReference type="NCBI Taxonomy" id="452637"/>
    <lineage>
        <taxon>Bacteria</taxon>
        <taxon>Pseudomonadati</taxon>
        <taxon>Verrucomicrobiota</taxon>
        <taxon>Opitutia</taxon>
        <taxon>Opitutales</taxon>
        <taxon>Opitutaceae</taxon>
        <taxon>Opitutus</taxon>
    </lineage>
</organism>
<feature type="signal peptide" evidence="6">
    <location>
        <begin position="1"/>
        <end position="23"/>
    </location>
</feature>
<evidence type="ECO:0000256" key="4">
    <source>
        <dbReference type="PROSITE-ProRule" id="PRU00433"/>
    </source>
</evidence>
<keyword evidence="9" id="KW-1185">Reference proteome</keyword>
<accession>B1ZY85</accession>
<dbReference type="PROSITE" id="PS51007">
    <property type="entry name" value="CYTC"/>
    <property type="match status" value="2"/>
</dbReference>
<dbReference type="InterPro" id="IPR011048">
    <property type="entry name" value="Haem_d1_sf"/>
</dbReference>
<dbReference type="SUPFAM" id="SSF48695">
    <property type="entry name" value="Multiheme cytochromes"/>
    <property type="match status" value="1"/>
</dbReference>
<evidence type="ECO:0000256" key="6">
    <source>
        <dbReference type="SAM" id="SignalP"/>
    </source>
</evidence>
<protein>
    <submittedName>
        <fullName evidence="8">40-residue YVTN family beta-propeller repeat protein</fullName>
    </submittedName>
</protein>